<dbReference type="InterPro" id="IPR058713">
    <property type="entry name" value="DMF_alpha_dom"/>
</dbReference>
<dbReference type="AlphaFoldDB" id="A0A370FG56"/>
<dbReference type="Proteomes" id="UP000255265">
    <property type="component" value="Unassembled WGS sequence"/>
</dbReference>
<evidence type="ECO:0000259" key="1">
    <source>
        <dbReference type="Pfam" id="PF26354"/>
    </source>
</evidence>
<feature type="domain" description="N,N-dimethylformamidase alpha subunit" evidence="1">
    <location>
        <begin position="10"/>
        <end position="105"/>
    </location>
</feature>
<keyword evidence="3" id="KW-1185">Reference proteome</keyword>
<sequence>MMDHTSDPQAARYVLDPSRTELASEFRRNIRGPHSEELRKLLHRMRWGAFPGRYLLLTVEPGRRWALAQMPDERGQKVKVFHDVVFESLDEAEWHVFKLRWQALAGTPLDID</sequence>
<organism evidence="2 3">
    <name type="scientific">Pseudacidovorax intermedius</name>
    <dbReference type="NCBI Taxonomy" id="433924"/>
    <lineage>
        <taxon>Bacteria</taxon>
        <taxon>Pseudomonadati</taxon>
        <taxon>Pseudomonadota</taxon>
        <taxon>Betaproteobacteria</taxon>
        <taxon>Burkholderiales</taxon>
        <taxon>Comamonadaceae</taxon>
        <taxon>Pseudacidovorax</taxon>
    </lineage>
</organism>
<accession>A0A370FG56</accession>
<proteinExistence type="predicted"/>
<reference evidence="2 3" key="1">
    <citation type="submission" date="2018-07" db="EMBL/GenBank/DDBJ databases">
        <title>Genomic Encyclopedia of Type Strains, Phase IV (KMG-IV): sequencing the most valuable type-strain genomes for metagenomic binning, comparative biology and taxonomic classification.</title>
        <authorList>
            <person name="Goeker M."/>
        </authorList>
    </citation>
    <scope>NUCLEOTIDE SEQUENCE [LARGE SCALE GENOMIC DNA]</scope>
    <source>
        <strain evidence="2 3">DSM 21352</strain>
    </source>
</reference>
<dbReference type="RefSeq" id="WP_017757784.1">
    <property type="nucleotide sequence ID" value="NZ_QQAV01000007.1"/>
</dbReference>
<name>A0A370FG56_9BURK</name>
<comment type="caution">
    <text evidence="2">The sequence shown here is derived from an EMBL/GenBank/DDBJ whole genome shotgun (WGS) entry which is preliminary data.</text>
</comment>
<evidence type="ECO:0000313" key="3">
    <source>
        <dbReference type="Proteomes" id="UP000255265"/>
    </source>
</evidence>
<dbReference type="Pfam" id="PF26354">
    <property type="entry name" value="DMF_alpha"/>
    <property type="match status" value="1"/>
</dbReference>
<protein>
    <recommendedName>
        <fullName evidence="1">N,N-dimethylformamidase alpha subunit domain-containing protein</fullName>
    </recommendedName>
</protein>
<dbReference type="EMBL" id="QQAV01000007">
    <property type="protein sequence ID" value="RDI22634.1"/>
    <property type="molecule type" value="Genomic_DNA"/>
</dbReference>
<evidence type="ECO:0000313" key="2">
    <source>
        <dbReference type="EMBL" id="RDI22634.1"/>
    </source>
</evidence>
<gene>
    <name evidence="2" type="ORF">DFR41_10737</name>
</gene>